<proteinExistence type="predicted"/>
<dbReference type="RefSeq" id="WP_138318409.1">
    <property type="nucleotide sequence ID" value="NZ_VCBC01000003.1"/>
</dbReference>
<dbReference type="SUPFAM" id="SSF53756">
    <property type="entry name" value="UDP-Glycosyltransferase/glycogen phosphorylase"/>
    <property type="match status" value="1"/>
</dbReference>
<dbReference type="OrthoDB" id="9768937at2"/>
<dbReference type="Proteomes" id="UP000307790">
    <property type="component" value="Unassembled WGS sequence"/>
</dbReference>
<dbReference type="CDD" id="cd03801">
    <property type="entry name" value="GT4_PimA-like"/>
    <property type="match status" value="1"/>
</dbReference>
<dbReference type="Gene3D" id="3.40.50.2000">
    <property type="entry name" value="Glycogen Phosphorylase B"/>
    <property type="match status" value="2"/>
</dbReference>
<dbReference type="Pfam" id="PF13692">
    <property type="entry name" value="Glyco_trans_1_4"/>
    <property type="match status" value="1"/>
</dbReference>
<comment type="caution">
    <text evidence="1">The sequence shown here is derived from an EMBL/GenBank/DDBJ whole genome shotgun (WGS) entry which is preliminary data.</text>
</comment>
<keyword evidence="1" id="KW-0808">Transferase</keyword>
<name>A0A5R9IYX4_9GAMM</name>
<evidence type="ECO:0000313" key="2">
    <source>
        <dbReference type="Proteomes" id="UP000307790"/>
    </source>
</evidence>
<sequence>MRQNKVVVSLYNTPSGRFSWWDLISVGLTKVLAKQQIDHIHFYSTYTENSVYRQKERNIATASDLNCRQWLTQNIEPIIQQYDKVIIHTHCYYPPTKLHILLNKYSHVRWCCTEHRIGSSSTSFFKRSIKGMLRTFNYLPKHIIAVSKAGFVRNNKLFGKNNQHLVINGIDLKRFTPQMMPTLETVKTGIYVGRIDSKKGVWMLLDAVSLLVHKVGRQDFRLKIVGGNNCEVALLKDYIKVKSIESYIEVLGYQPRPEIEVKRSHFVVIPTLIEEALSLAAIEARRIGRAVVYSEKGGLPETMVPFKTGIKIKELTAAGICDSLVMMLDSPLSSQGISKGLSHDLAQFSDQRMFNEYQELLGQIFETIPFGVEVEEGEREGTASF</sequence>
<dbReference type="PANTHER" id="PTHR12526">
    <property type="entry name" value="GLYCOSYLTRANSFERASE"/>
    <property type="match status" value="1"/>
</dbReference>
<protein>
    <submittedName>
        <fullName evidence="1">Glycosyltransferase family 4 protein</fullName>
    </submittedName>
</protein>
<dbReference type="EMBL" id="VCBC01000003">
    <property type="protein sequence ID" value="TLU67128.1"/>
    <property type="molecule type" value="Genomic_DNA"/>
</dbReference>
<dbReference type="AlphaFoldDB" id="A0A5R9IYX4"/>
<keyword evidence="2" id="KW-1185">Reference proteome</keyword>
<reference evidence="1 2" key="1">
    <citation type="submission" date="2019-05" db="EMBL/GenBank/DDBJ databases">
        <title>Genome sequences of Thalassotalea litorea 1K03283.</title>
        <authorList>
            <person name="Zhang D."/>
        </authorList>
    </citation>
    <scope>NUCLEOTIDE SEQUENCE [LARGE SCALE GENOMIC DNA]</scope>
    <source>
        <strain evidence="1 2">MCCC 1K03283</strain>
    </source>
</reference>
<dbReference type="GO" id="GO:0016740">
    <property type="term" value="F:transferase activity"/>
    <property type="evidence" value="ECO:0007669"/>
    <property type="project" value="UniProtKB-KW"/>
</dbReference>
<gene>
    <name evidence="1" type="ORF">FE810_02250</name>
</gene>
<accession>A0A5R9IYX4</accession>
<dbReference type="PANTHER" id="PTHR12526:SF630">
    <property type="entry name" value="GLYCOSYLTRANSFERASE"/>
    <property type="match status" value="1"/>
</dbReference>
<organism evidence="1 2">
    <name type="scientific">Thalassotalea litorea</name>
    <dbReference type="NCBI Taxonomy" id="2020715"/>
    <lineage>
        <taxon>Bacteria</taxon>
        <taxon>Pseudomonadati</taxon>
        <taxon>Pseudomonadota</taxon>
        <taxon>Gammaproteobacteria</taxon>
        <taxon>Alteromonadales</taxon>
        <taxon>Colwelliaceae</taxon>
        <taxon>Thalassotalea</taxon>
    </lineage>
</organism>
<evidence type="ECO:0000313" key="1">
    <source>
        <dbReference type="EMBL" id="TLU67128.1"/>
    </source>
</evidence>